<dbReference type="EMBL" id="JAFEMO010000004">
    <property type="protein sequence ID" value="KAH7571570.1"/>
    <property type="molecule type" value="Genomic_DNA"/>
</dbReference>
<evidence type="ECO:0008006" key="4">
    <source>
        <dbReference type="Google" id="ProtNLM"/>
    </source>
</evidence>
<dbReference type="Proteomes" id="UP000827721">
    <property type="component" value="Unassembled WGS sequence"/>
</dbReference>
<organism evidence="2 3">
    <name type="scientific">Xanthoceras sorbifolium</name>
    <dbReference type="NCBI Taxonomy" id="99658"/>
    <lineage>
        <taxon>Eukaryota</taxon>
        <taxon>Viridiplantae</taxon>
        <taxon>Streptophyta</taxon>
        <taxon>Embryophyta</taxon>
        <taxon>Tracheophyta</taxon>
        <taxon>Spermatophyta</taxon>
        <taxon>Magnoliopsida</taxon>
        <taxon>eudicotyledons</taxon>
        <taxon>Gunneridae</taxon>
        <taxon>Pentapetalae</taxon>
        <taxon>rosids</taxon>
        <taxon>malvids</taxon>
        <taxon>Sapindales</taxon>
        <taxon>Sapindaceae</taxon>
        <taxon>Xanthoceroideae</taxon>
        <taxon>Xanthoceras</taxon>
    </lineage>
</organism>
<dbReference type="PANTHER" id="PTHR47543:SF2">
    <property type="entry name" value="RNA POLYMERASE II TRANSCRIPTION FACTOR SIII SUBUNIT A"/>
    <property type="match status" value="1"/>
</dbReference>
<proteinExistence type="predicted"/>
<dbReference type="InterPro" id="IPR010684">
    <property type="entry name" value="RNA_pol_II_trans_fac_SIII_A"/>
</dbReference>
<evidence type="ECO:0000313" key="3">
    <source>
        <dbReference type="Proteomes" id="UP000827721"/>
    </source>
</evidence>
<evidence type="ECO:0000256" key="1">
    <source>
        <dbReference type="SAM" id="MobiDB-lite"/>
    </source>
</evidence>
<feature type="region of interest" description="Disordered" evidence="1">
    <location>
        <begin position="133"/>
        <end position="167"/>
    </location>
</feature>
<protein>
    <recommendedName>
        <fullName evidence="4">Elongin-A</fullName>
    </recommendedName>
</protein>
<dbReference type="PANTHER" id="PTHR47543">
    <property type="entry name" value="OS08G0169600 PROTEIN"/>
    <property type="match status" value="1"/>
</dbReference>
<evidence type="ECO:0000313" key="2">
    <source>
        <dbReference type="EMBL" id="KAH7571570.1"/>
    </source>
</evidence>
<accession>A0ABQ8I4M6</accession>
<feature type="compositionally biased region" description="Basic and acidic residues" evidence="1">
    <location>
        <begin position="133"/>
        <end position="143"/>
    </location>
</feature>
<feature type="compositionally biased region" description="Polar residues" evidence="1">
    <location>
        <begin position="147"/>
        <end position="162"/>
    </location>
</feature>
<comment type="caution">
    <text evidence="2">The sequence shown here is derived from an EMBL/GenBank/DDBJ whole genome shotgun (WGS) entry which is preliminary data.</text>
</comment>
<reference evidence="2 3" key="1">
    <citation type="submission" date="2021-02" db="EMBL/GenBank/DDBJ databases">
        <title>Plant Genome Project.</title>
        <authorList>
            <person name="Zhang R.-G."/>
        </authorList>
    </citation>
    <scope>NUCLEOTIDE SEQUENCE [LARGE SCALE GENOMIC DNA]</scope>
    <source>
        <tissue evidence="2">Leaves</tissue>
    </source>
</reference>
<name>A0ABQ8I4M6_9ROSI</name>
<gene>
    <name evidence="2" type="ORF">JRO89_XS04G0081000</name>
</gene>
<dbReference type="Gene3D" id="6.10.250.3180">
    <property type="match status" value="1"/>
</dbReference>
<keyword evidence="3" id="KW-1185">Reference proteome</keyword>
<dbReference type="Pfam" id="PF06881">
    <property type="entry name" value="Elongin_A"/>
    <property type="match status" value="1"/>
</dbReference>
<sequence length="239" mass="27339">MRNMPNKRDIGVPFLTMRKTPSLVDLCVETAIDNVRYIGDVGETDLHLLDRILPHCTCDQLMHVENCTKGRDLTPVTDKLWKKFYKKEFGEKSLNVVIERMKENKVAFRWKQLYEAKVRDLTEAEKKTSDRLKQLYQKEDARKQSRQTRLCTKTPPSSNKRSFGSGPGYGLSGVKSNLMKKAKIDFLNSQEVKNLAAMRKNAVKKTYSAAPTIRGAFSGKDYTSTSFSGKDYTSTLKHR</sequence>